<comment type="cofactor">
    <cofactor evidence="1 13">
        <name>adenosylcob(III)alamin</name>
        <dbReference type="ChEBI" id="CHEBI:18408"/>
    </cofactor>
</comment>
<dbReference type="SUPFAM" id="SSF51998">
    <property type="entry name" value="PFL-like glycyl radical enzymes"/>
    <property type="match status" value="1"/>
</dbReference>
<dbReference type="InterPro" id="IPR013678">
    <property type="entry name" value="RNR_2_N"/>
</dbReference>
<feature type="domain" description="Ribonucleotide reductase class II vitamin B12-dependent N-terminal" evidence="15">
    <location>
        <begin position="42"/>
        <end position="164"/>
    </location>
</feature>
<accession>A0A075GA03</accession>
<organism evidence="17">
    <name type="scientific">uncultured marine group II/III euryarchaeote KM3_12_E09</name>
    <dbReference type="NCBI Taxonomy" id="1457860"/>
    <lineage>
        <taxon>Archaea</taxon>
        <taxon>Methanobacteriati</taxon>
        <taxon>Methanobacteriota</taxon>
        <taxon>environmental samples</taxon>
    </lineage>
</organism>
<reference evidence="17" key="1">
    <citation type="journal article" date="2014" name="Genome Biol. Evol.">
        <title>Pangenome evidence for extensive interdomain horizontal transfer affecting lineage core and shell genes in uncultured planktonic thaumarchaeota and euryarchaeota.</title>
        <authorList>
            <person name="Deschamps P."/>
            <person name="Zivanovic Y."/>
            <person name="Moreira D."/>
            <person name="Rodriguez-Valera F."/>
            <person name="Lopez-Garcia P."/>
        </authorList>
    </citation>
    <scope>NUCLEOTIDE SEQUENCE</scope>
</reference>
<evidence type="ECO:0000256" key="9">
    <source>
        <dbReference type="ARBA" id="ARBA00023157"/>
    </source>
</evidence>
<comment type="function">
    <text evidence="11 13">Catalyzes the reduction of ribonucleotides to deoxyribonucleotides. May function to provide a pool of deoxyribonucleotide precursors for DNA repair during oxygen limitation and/or for immediate growth after restoration of oxygen.</text>
</comment>
<evidence type="ECO:0000256" key="8">
    <source>
        <dbReference type="ARBA" id="ARBA00023002"/>
    </source>
</evidence>
<evidence type="ECO:0000256" key="2">
    <source>
        <dbReference type="ARBA" id="ARBA00007405"/>
    </source>
</evidence>
<evidence type="ECO:0000256" key="1">
    <source>
        <dbReference type="ARBA" id="ARBA00001922"/>
    </source>
</evidence>
<feature type="domain" description="Ribonucleotide reductase large subunit C-terminal" evidence="14">
    <location>
        <begin position="215"/>
        <end position="760"/>
    </location>
</feature>
<comment type="catalytic activity">
    <reaction evidence="12 13">
        <text>a 2'-deoxyribonucleoside 5'-diphosphate + [thioredoxin]-disulfide + H2O = a ribonucleoside 5'-diphosphate + [thioredoxin]-dithiol</text>
        <dbReference type="Rhea" id="RHEA:23252"/>
        <dbReference type="Rhea" id="RHEA-COMP:10698"/>
        <dbReference type="Rhea" id="RHEA-COMP:10700"/>
        <dbReference type="ChEBI" id="CHEBI:15377"/>
        <dbReference type="ChEBI" id="CHEBI:29950"/>
        <dbReference type="ChEBI" id="CHEBI:50058"/>
        <dbReference type="ChEBI" id="CHEBI:57930"/>
        <dbReference type="ChEBI" id="CHEBI:73316"/>
        <dbReference type="EC" id="1.17.4.1"/>
    </reaction>
</comment>
<evidence type="ECO:0000259" key="15">
    <source>
        <dbReference type="Pfam" id="PF08471"/>
    </source>
</evidence>
<evidence type="ECO:0000256" key="4">
    <source>
        <dbReference type="ARBA" id="ARBA00014409"/>
    </source>
</evidence>
<dbReference type="InterPro" id="IPR000788">
    <property type="entry name" value="RNR_lg_C"/>
</dbReference>
<dbReference type="InterPro" id="IPR024434">
    <property type="entry name" value="TSCPD_dom"/>
</dbReference>
<evidence type="ECO:0000256" key="6">
    <source>
        <dbReference type="ARBA" id="ARBA00022634"/>
    </source>
</evidence>
<name>A0A075GA03_9EURY</name>
<evidence type="ECO:0000256" key="12">
    <source>
        <dbReference type="ARBA" id="ARBA00047754"/>
    </source>
</evidence>
<keyword evidence="8 13" id="KW-0560">Oxidoreductase</keyword>
<dbReference type="GO" id="GO:0071897">
    <property type="term" value="P:DNA biosynthetic process"/>
    <property type="evidence" value="ECO:0007669"/>
    <property type="project" value="UniProtKB-KW"/>
</dbReference>
<dbReference type="PANTHER" id="PTHR43371:SF1">
    <property type="entry name" value="RIBONUCLEOSIDE-DIPHOSPHATE REDUCTASE"/>
    <property type="match status" value="1"/>
</dbReference>
<evidence type="ECO:0000313" key="17">
    <source>
        <dbReference type="EMBL" id="AIF00205.1"/>
    </source>
</evidence>
<evidence type="ECO:0000256" key="13">
    <source>
        <dbReference type="RuleBase" id="RU364064"/>
    </source>
</evidence>
<feature type="domain" description="Ribonucleotide reductase large subunit C-terminal" evidence="14">
    <location>
        <begin position="830"/>
        <end position="940"/>
    </location>
</feature>
<dbReference type="EC" id="1.17.4.1" evidence="3 13"/>
<sequence>MQTRVKGDADSGDAETGMVIERRFTTADDDPFDAFEWIEMDVEIRNPDGSMADSIEGVKLPSGFAGVPGKVCAQKYLRKAGVPKHLRKVSEDGIPIWLQRSEPDHERLQTLEADERMGGETDGRELFRRLAGTWTYWGWKYGYFAGEADARAYFDEMCYVIASQRSAPNSPQWFNTGLYWAYGIEGPAQGHSFVNPETAELEYSTNAYEHPQPHACFIQSVSDSLVGGSESIMGLWNREALLFKYGSGTGSNFSRIRGAGEPLSGGGSSSGLLSFLKIGDRAAGAIKSGGTTRRAAKMVTLDLDHPDIEEYIDWKSSEEEKVSALVIGSNILQKHANSLMEAIWEHGDDEGRFDQENNLGLHRAMVGAIKEHVPQPHIQRIVDLAKQGWKGVDFEVFDADWQGEAYLTVSGQNSNNSVRVPNRFMDAVDQGSDWNLYWRTELDKAEAQNRDPEPCKILDAQALWDKVAYTAWACADPGVQFDTTINEWHTCPEGGRINGSNPCSEYMFLDDTACNLASINLLHYYDKGTQTFQTDDFRHSVRLWTMTLEISVLMAQFPSEEIARKSYEYRTLGLGYCNIGSLLMHMGIPYDDERAYSICGAITSIMCGETYATSAEMASVLGPFADYERNSEHMLRVMRNHRRAAYDAPPEEYEGLTVPPIGINSSKCPKDLLEAARGAWDRALRDGEEYGYRNAQTTVIAPTGTIGLIMGADTTGVEPQFSLVQFKTLAGGGSLRIVNKGVPSALRRLGYSDSECKAIEEYIIGTGRLGGCPHISMDRLLEVGFSTADLEKVEGSLADVFDLRSAFAPSLLGKELCTGNLGMSEEQFEDPFFDILGSLGFTNEEIAAAQDHIFGNLTIEGAPGLKEEHLAVFDCATPCGAKGTRSIAWPAHVKMMAAAQSFISGAISKTINMPSNSTVDDVREAYNLSHTTMNKACAVYRDCSKLSQPLMNQLVDETDLEDDVPLEEEVKQKMVQEVVEILPVPEPVAEPMAQSFVDFIATRRALPDKKRATSTKARIGGHSVRLITGEYPDGRLGEIILVTSKEGAAWRAMLNQFAIAVSIALQHGVPLEAFIKVFTFQKFEPSGMVEGGSGRVKMASSLVDWIFRELAIEYAGRDDLAHVAVEDFDQFSISKPEITDAGVMRAEGEKMEVQMTLDAAVAPLQEKGAEALARQAARERGFTGDICDDCGSSQMVRNGTCLKCNDCGSTTGCS</sequence>
<dbReference type="AlphaFoldDB" id="A0A075GA03"/>
<dbReference type="EMBL" id="KF900584">
    <property type="protein sequence ID" value="AIF00205.1"/>
    <property type="molecule type" value="Genomic_DNA"/>
</dbReference>
<keyword evidence="7 13" id="KW-0547">Nucleotide-binding</keyword>
<evidence type="ECO:0000256" key="3">
    <source>
        <dbReference type="ARBA" id="ARBA00012274"/>
    </source>
</evidence>
<gene>
    <name evidence="17" type="primary">nrdA</name>
    <name evidence="17" type="synonym">nrdE</name>
</gene>
<comment type="similarity">
    <text evidence="2 13">Belongs to the ribonucleoside diphosphate reductase class-2 family.</text>
</comment>
<dbReference type="GO" id="GO:0050897">
    <property type="term" value="F:cobalt ion binding"/>
    <property type="evidence" value="ECO:0007669"/>
    <property type="project" value="InterPro"/>
</dbReference>
<keyword evidence="9" id="KW-1015">Disulfide bond</keyword>
<evidence type="ECO:0000256" key="5">
    <source>
        <dbReference type="ARBA" id="ARBA00022628"/>
    </source>
</evidence>
<dbReference type="GO" id="GO:0004748">
    <property type="term" value="F:ribonucleoside-diphosphate reductase activity, thioredoxin disulfide as acceptor"/>
    <property type="evidence" value="ECO:0007669"/>
    <property type="project" value="UniProtKB-EC"/>
</dbReference>
<dbReference type="CDD" id="cd02888">
    <property type="entry name" value="RNR_II_dimer"/>
    <property type="match status" value="1"/>
</dbReference>
<protein>
    <recommendedName>
        <fullName evidence="4 13">Vitamin B12-dependent ribonucleotide reductase</fullName>
        <ecNumber evidence="3 13">1.17.4.1</ecNumber>
    </recommendedName>
</protein>
<keyword evidence="6 13" id="KW-0237">DNA synthesis</keyword>
<dbReference type="InterPro" id="IPR050862">
    <property type="entry name" value="RdRp_reductase_class-2"/>
</dbReference>
<dbReference type="NCBIfam" id="TIGR02504">
    <property type="entry name" value="NrdJ_Z"/>
    <property type="match status" value="1"/>
</dbReference>
<proteinExistence type="inferred from homology"/>
<dbReference type="PRINTS" id="PR01183">
    <property type="entry name" value="RIBORDTASEM1"/>
</dbReference>
<evidence type="ECO:0000256" key="7">
    <source>
        <dbReference type="ARBA" id="ARBA00022741"/>
    </source>
</evidence>
<evidence type="ECO:0000256" key="11">
    <source>
        <dbReference type="ARBA" id="ARBA00025437"/>
    </source>
</evidence>
<evidence type="ECO:0000259" key="14">
    <source>
        <dbReference type="Pfam" id="PF02867"/>
    </source>
</evidence>
<keyword evidence="5 13" id="KW-0846">Cobalamin</keyword>
<dbReference type="GO" id="GO:0031419">
    <property type="term" value="F:cobalamin binding"/>
    <property type="evidence" value="ECO:0007669"/>
    <property type="project" value="UniProtKB-KW"/>
</dbReference>
<dbReference type="Gene3D" id="3.20.70.20">
    <property type="match status" value="3"/>
</dbReference>
<dbReference type="InterPro" id="IPR029072">
    <property type="entry name" value="YebC-like"/>
</dbReference>
<dbReference type="SUPFAM" id="SSF75625">
    <property type="entry name" value="YebC-like"/>
    <property type="match status" value="1"/>
</dbReference>
<dbReference type="Pfam" id="PF02867">
    <property type="entry name" value="Ribonuc_red_lgC"/>
    <property type="match status" value="2"/>
</dbReference>
<dbReference type="InterPro" id="IPR013344">
    <property type="entry name" value="RNR_NrdJ/NrdZ"/>
</dbReference>
<keyword evidence="10 13" id="KW-0170">Cobalt</keyword>
<evidence type="ECO:0000259" key="16">
    <source>
        <dbReference type="Pfam" id="PF12637"/>
    </source>
</evidence>
<dbReference type="Pfam" id="PF12637">
    <property type="entry name" value="TSCPD"/>
    <property type="match status" value="1"/>
</dbReference>
<evidence type="ECO:0000256" key="10">
    <source>
        <dbReference type="ARBA" id="ARBA00023285"/>
    </source>
</evidence>
<dbReference type="PANTHER" id="PTHR43371">
    <property type="entry name" value="VITAMIN B12-DEPENDENT RIBONUCLEOTIDE REDUCTASE"/>
    <property type="match status" value="1"/>
</dbReference>
<dbReference type="Pfam" id="PF08471">
    <property type="entry name" value="Ribonuc_red_2_N"/>
    <property type="match status" value="1"/>
</dbReference>
<dbReference type="GO" id="GO:0000166">
    <property type="term" value="F:nucleotide binding"/>
    <property type="evidence" value="ECO:0007669"/>
    <property type="project" value="UniProtKB-KW"/>
</dbReference>
<feature type="domain" description="TSCPD" evidence="16">
    <location>
        <begin position="1009"/>
        <end position="1112"/>
    </location>
</feature>